<dbReference type="InterPro" id="IPR055450">
    <property type="entry name" value="AP5Z1_ARM"/>
</dbReference>
<dbReference type="AlphaFoldDB" id="A0A1Y1HXS9"/>
<dbReference type="InterPro" id="IPR056856">
    <property type="entry name" value="TPR_AP5Z1_C"/>
</dbReference>
<protein>
    <recommendedName>
        <fullName evidence="5">AP-5 complex subunit zeta-1</fullName>
    </recommendedName>
</protein>
<dbReference type="OrthoDB" id="744564at2759"/>
<evidence type="ECO:0000313" key="3">
    <source>
        <dbReference type="EMBL" id="GAQ81326.1"/>
    </source>
</evidence>
<keyword evidence="4" id="KW-1185">Reference proteome</keyword>
<evidence type="ECO:0000259" key="1">
    <source>
        <dbReference type="Pfam" id="PF14764"/>
    </source>
</evidence>
<dbReference type="STRING" id="105231.A0A1Y1HXS9"/>
<reference evidence="3 4" key="1">
    <citation type="journal article" date="2014" name="Nat. Commun.">
        <title>Klebsormidium flaccidum genome reveals primary factors for plant terrestrial adaptation.</title>
        <authorList>
            <person name="Hori K."/>
            <person name="Maruyama F."/>
            <person name="Fujisawa T."/>
            <person name="Togashi T."/>
            <person name="Yamamoto N."/>
            <person name="Seo M."/>
            <person name="Sato S."/>
            <person name="Yamada T."/>
            <person name="Mori H."/>
            <person name="Tajima N."/>
            <person name="Moriyama T."/>
            <person name="Ikeuchi M."/>
            <person name="Watanabe M."/>
            <person name="Wada H."/>
            <person name="Kobayashi K."/>
            <person name="Saito M."/>
            <person name="Masuda T."/>
            <person name="Sasaki-Sekimoto Y."/>
            <person name="Mashiguchi K."/>
            <person name="Awai K."/>
            <person name="Shimojima M."/>
            <person name="Masuda S."/>
            <person name="Iwai M."/>
            <person name="Nobusawa T."/>
            <person name="Narise T."/>
            <person name="Kondo S."/>
            <person name="Saito H."/>
            <person name="Sato R."/>
            <person name="Murakawa M."/>
            <person name="Ihara Y."/>
            <person name="Oshima-Yamada Y."/>
            <person name="Ohtaka K."/>
            <person name="Satoh M."/>
            <person name="Sonobe K."/>
            <person name="Ishii M."/>
            <person name="Ohtani R."/>
            <person name="Kanamori-Sato M."/>
            <person name="Honoki R."/>
            <person name="Miyazaki D."/>
            <person name="Mochizuki H."/>
            <person name="Umetsu J."/>
            <person name="Higashi K."/>
            <person name="Shibata D."/>
            <person name="Kamiya Y."/>
            <person name="Sato N."/>
            <person name="Nakamura Y."/>
            <person name="Tabata S."/>
            <person name="Ida S."/>
            <person name="Kurokawa K."/>
            <person name="Ohta H."/>
        </authorList>
    </citation>
    <scope>NUCLEOTIDE SEQUENCE [LARGE SCALE GENOMIC DNA]</scope>
    <source>
        <strain evidence="3 4">NIES-2285</strain>
    </source>
</reference>
<dbReference type="OMA" id="LEKPFMK"/>
<dbReference type="Proteomes" id="UP000054558">
    <property type="component" value="Unassembled WGS sequence"/>
</dbReference>
<name>A0A1Y1HXS9_KLENI</name>
<evidence type="ECO:0008006" key="5">
    <source>
        <dbReference type="Google" id="ProtNLM"/>
    </source>
</evidence>
<feature type="domain" description="AP-5 complex subunit zeta-1 C-terminal TPR" evidence="2">
    <location>
        <begin position="261"/>
        <end position="603"/>
    </location>
</feature>
<dbReference type="EMBL" id="DF237026">
    <property type="protein sequence ID" value="GAQ81326.1"/>
    <property type="molecule type" value="Genomic_DNA"/>
</dbReference>
<evidence type="ECO:0000259" key="2">
    <source>
        <dbReference type="Pfam" id="PF25154"/>
    </source>
</evidence>
<dbReference type="Pfam" id="PF25154">
    <property type="entry name" value="TPR_AP5Z1_C"/>
    <property type="match status" value="1"/>
</dbReference>
<proteinExistence type="predicted"/>
<feature type="domain" description="AP-5 complex subunit zeta-1 ARM repeats" evidence="1">
    <location>
        <begin position="126"/>
        <end position="247"/>
    </location>
</feature>
<dbReference type="Pfam" id="PF14764">
    <property type="entry name" value="SPG48"/>
    <property type="match status" value="1"/>
</dbReference>
<organism evidence="3 4">
    <name type="scientific">Klebsormidium nitens</name>
    <name type="common">Green alga</name>
    <name type="synonym">Ulothrix nitens</name>
    <dbReference type="NCBI Taxonomy" id="105231"/>
    <lineage>
        <taxon>Eukaryota</taxon>
        <taxon>Viridiplantae</taxon>
        <taxon>Streptophyta</taxon>
        <taxon>Klebsormidiophyceae</taxon>
        <taxon>Klebsormidiales</taxon>
        <taxon>Klebsormidiaceae</taxon>
        <taxon>Klebsormidium</taxon>
    </lineage>
</organism>
<evidence type="ECO:0000313" key="4">
    <source>
        <dbReference type="Proteomes" id="UP000054558"/>
    </source>
</evidence>
<gene>
    <name evidence="3" type="ORF">KFL_000770190</name>
</gene>
<dbReference type="InterPro" id="IPR016024">
    <property type="entry name" value="ARM-type_fold"/>
</dbReference>
<accession>A0A1Y1HXS9</accession>
<dbReference type="PANTHER" id="PTHR47885:SF1">
    <property type="entry name" value="AP-5 COMPLEX SUBUNIT ZETA-1"/>
    <property type="match status" value="1"/>
</dbReference>
<dbReference type="PANTHER" id="PTHR47885">
    <property type="entry name" value="AP-5 COMPLEX SUBUNIT ZETA-1"/>
    <property type="match status" value="1"/>
</dbReference>
<dbReference type="SUPFAM" id="SSF48371">
    <property type="entry name" value="ARM repeat"/>
    <property type="match status" value="1"/>
</dbReference>
<sequence length="614" mass="65698">MGPSAPIVQGEAEILLAAGDASPSLGLALQAVFSALHARDEVAAGDSNSSLLARVAGGRMWQILAAGSILDEQWRVTPDNLEQTISYCLKIVSQSSRSSYTTSLPSSPPAGNGSTTAFQGEPAFDRALIEAVSTLGRLCWEARSGDRVSRVASPLSKLFQRVVATNPLSPGTGLLLVPLLQFFLDHGDVVMYDPEPAVQTFFKTCLVREYSDKQVAKAALLFLSENKAKLKALSAPLLPRFFPLLLKAVGWGNDPELDKAFQGLLPVLLGPNSTLALFRAIVDLPTLVLALEHADRAAKDPEKMAALMEAAFMGGMGDVSSPRVTPQSPIRRPELRSAALEALFAELARDENDGVLPKAWASLEAAAAVQKEVRGSPSPRLLHALQLAPPLLDAYITLVLETSDESVFTPLGALVIQSVSALFPNEAFQAKVLRICSRFLLAAFQRHPPLLPLLKKPILQTISPPPTSPGQTELAVQLVWAVGEYHMGGSGEHVAARQVFEALELLLYESLAASSAVHAEKAEGTRRPPASDRPPLTSPRLLCVVITAITKLANVHRELASRARVCVAKVARSRQTADAHVWRKACECLGLMQEPAVCAALFSHVPQAVVSRAS</sequence>